<organism evidence="1 2">
    <name type="scientific">Methylovulum psychrotolerans</name>
    <dbReference type="NCBI Taxonomy" id="1704499"/>
    <lineage>
        <taxon>Bacteria</taxon>
        <taxon>Pseudomonadati</taxon>
        <taxon>Pseudomonadota</taxon>
        <taxon>Gammaproteobacteria</taxon>
        <taxon>Methylococcales</taxon>
        <taxon>Methylococcaceae</taxon>
        <taxon>Methylovulum</taxon>
    </lineage>
</organism>
<comment type="caution">
    <text evidence="1">The sequence shown here is derived from an EMBL/GenBank/DDBJ whole genome shotgun (WGS) entry which is preliminary data.</text>
</comment>
<reference evidence="1 2" key="1">
    <citation type="submission" date="2017-11" db="EMBL/GenBank/DDBJ databases">
        <title>Draft Genome Sequence of Methylobacter psychrotolerans Sph1T, an Obligate Methanotroph from Low-Temperature Environments.</title>
        <authorList>
            <person name="Oshkin I.Y."/>
            <person name="Miroshnikov K."/>
            <person name="Belova S.E."/>
            <person name="Korzhenkov A."/>
            <person name="Toshchakov S.V."/>
            <person name="Dedysh S.N."/>
        </authorList>
    </citation>
    <scope>NUCLEOTIDE SEQUENCE [LARGE SCALE GENOMIC DNA]</scope>
    <source>
        <strain evidence="1 2">Sph1</strain>
    </source>
</reference>
<evidence type="ECO:0000313" key="1">
    <source>
        <dbReference type="EMBL" id="POZ49888.1"/>
    </source>
</evidence>
<accession>A0A2S5CGF5</accession>
<evidence type="ECO:0008006" key="3">
    <source>
        <dbReference type="Google" id="ProtNLM"/>
    </source>
</evidence>
<evidence type="ECO:0000313" key="2">
    <source>
        <dbReference type="Proteomes" id="UP000237423"/>
    </source>
</evidence>
<sequence length="157" mass="17541">MKTTCPYCKTDSVFYRAEKLTDTESSLDLQCADIKACGARTTYTLSVKKLLQPSRLPIDKQNPNPNGLLSSRQRIHCSCCGQPAVIYARYNPTHITSDFYTQCQNPACQARVLVDLSYQSTELPPITNVQLMAVQIIRTTPPKRRAELQLDLLAMAG</sequence>
<protein>
    <recommendedName>
        <fullName evidence="3">Zinc finger Ogr/Delta-type domain-containing protein</fullName>
    </recommendedName>
</protein>
<gene>
    <name evidence="1" type="ORF">AADEFJLK_04334</name>
</gene>
<proteinExistence type="predicted"/>
<dbReference type="Proteomes" id="UP000237423">
    <property type="component" value="Unassembled WGS sequence"/>
</dbReference>
<dbReference type="AlphaFoldDB" id="A0A2S5CGF5"/>
<name>A0A2S5CGF5_9GAMM</name>
<dbReference type="EMBL" id="PGFZ01000020">
    <property type="protein sequence ID" value="POZ49888.1"/>
    <property type="molecule type" value="Genomic_DNA"/>
</dbReference>
<dbReference type="RefSeq" id="WP_103975752.1">
    <property type="nucleotide sequence ID" value="NZ_PGFZ01000020.1"/>
</dbReference>